<keyword evidence="2" id="KW-1185">Reference proteome</keyword>
<sequence>MAFAFLCVAHSRSTRFRKGAFAHRQERPRNERSRFDAFISHFFLLPKP</sequence>
<name>A0A443N897_9MAGN</name>
<proteinExistence type="predicted"/>
<evidence type="ECO:0000313" key="1">
    <source>
        <dbReference type="EMBL" id="RWR74751.1"/>
    </source>
</evidence>
<reference evidence="1 2" key="1">
    <citation type="journal article" date="2019" name="Nat. Plants">
        <title>Stout camphor tree genome fills gaps in understanding of flowering plant genome evolution.</title>
        <authorList>
            <person name="Chaw S.M."/>
            <person name="Liu Y.C."/>
            <person name="Wu Y.W."/>
            <person name="Wang H.Y."/>
            <person name="Lin C.I."/>
            <person name="Wu C.S."/>
            <person name="Ke H.M."/>
            <person name="Chang L.Y."/>
            <person name="Hsu C.Y."/>
            <person name="Yang H.T."/>
            <person name="Sudianto E."/>
            <person name="Hsu M.H."/>
            <person name="Wu K.P."/>
            <person name="Wang L.N."/>
            <person name="Leebens-Mack J.H."/>
            <person name="Tsai I.J."/>
        </authorList>
    </citation>
    <scope>NUCLEOTIDE SEQUENCE [LARGE SCALE GENOMIC DNA]</scope>
    <source>
        <strain evidence="2">cv. Chaw 1501</strain>
        <tissue evidence="1">Young leaves</tissue>
    </source>
</reference>
<organism evidence="1 2">
    <name type="scientific">Cinnamomum micranthum f. kanehirae</name>
    <dbReference type="NCBI Taxonomy" id="337451"/>
    <lineage>
        <taxon>Eukaryota</taxon>
        <taxon>Viridiplantae</taxon>
        <taxon>Streptophyta</taxon>
        <taxon>Embryophyta</taxon>
        <taxon>Tracheophyta</taxon>
        <taxon>Spermatophyta</taxon>
        <taxon>Magnoliopsida</taxon>
        <taxon>Magnoliidae</taxon>
        <taxon>Laurales</taxon>
        <taxon>Lauraceae</taxon>
        <taxon>Cinnamomum</taxon>
    </lineage>
</organism>
<dbReference type="AlphaFoldDB" id="A0A443N897"/>
<protein>
    <submittedName>
        <fullName evidence="1">Uncharacterized protein</fullName>
    </submittedName>
</protein>
<gene>
    <name evidence="1" type="ORF">CKAN_00309400</name>
</gene>
<comment type="caution">
    <text evidence="1">The sequence shown here is derived from an EMBL/GenBank/DDBJ whole genome shotgun (WGS) entry which is preliminary data.</text>
</comment>
<dbReference type="EMBL" id="QPKB01000001">
    <property type="protein sequence ID" value="RWR74751.1"/>
    <property type="molecule type" value="Genomic_DNA"/>
</dbReference>
<evidence type="ECO:0000313" key="2">
    <source>
        <dbReference type="Proteomes" id="UP000283530"/>
    </source>
</evidence>
<dbReference type="Proteomes" id="UP000283530">
    <property type="component" value="Unassembled WGS sequence"/>
</dbReference>
<accession>A0A443N897</accession>